<organism evidence="1">
    <name type="scientific">Jonesiaceae bacterium BS-20</name>
    <dbReference type="NCBI Taxonomy" id="3120821"/>
    <lineage>
        <taxon>Bacteria</taxon>
        <taxon>Bacillati</taxon>
        <taxon>Actinomycetota</taxon>
        <taxon>Actinomycetes</taxon>
        <taxon>Micrococcales</taxon>
        <taxon>Jonesiaceae</taxon>
    </lineage>
</organism>
<proteinExistence type="predicted"/>
<reference evidence="1" key="1">
    <citation type="submission" date="2024-02" db="EMBL/GenBank/DDBJ databases">
        <title>Tomenella chthoni gen. nov. sp. nov., a member of the family Jonesiaceae isolated from bat guano.</title>
        <authorList>
            <person name="Miller S.L."/>
            <person name="King J."/>
            <person name="Sankaranarayanan K."/>
            <person name="Lawson P.A."/>
        </authorList>
    </citation>
    <scope>NUCLEOTIDE SEQUENCE</scope>
    <source>
        <strain evidence="1">BS-20</strain>
    </source>
</reference>
<sequence>MTALKSKTNPSLPAAEEGMPEFLSATLTTQFIPDENAHLTLDVDDELPFDLKLHFSGITMHFERSIDVSPVYCRVNRAQDMMTRIWSLTVVEVMKAEILIGGLPRLERWARGAGIEVVETAPRTTDQRQSEDSTLVPAGPVPQAALHAAASSIMKQHGCFRDEDETFRCLEHQDHGFTDGTHCDGAVEEANTALSEALPLIMVHAREQIAQEVATGDGYLPAGKTPRQHIADQIRALPSA</sequence>
<gene>
    <name evidence="1" type="ORF">V5R04_06775</name>
</gene>
<name>A0AAU7DXN1_9MICO</name>
<protein>
    <submittedName>
        <fullName evidence="1">Uncharacterized protein</fullName>
    </submittedName>
</protein>
<dbReference type="EMBL" id="CP146203">
    <property type="protein sequence ID" value="XBH22912.1"/>
    <property type="molecule type" value="Genomic_DNA"/>
</dbReference>
<dbReference type="AlphaFoldDB" id="A0AAU7DXN1"/>
<evidence type="ECO:0000313" key="1">
    <source>
        <dbReference type="EMBL" id="XBH22912.1"/>
    </source>
</evidence>
<accession>A0AAU7DXN1</accession>